<dbReference type="AlphaFoldDB" id="A0A813JQZ7"/>
<proteinExistence type="predicted"/>
<reference evidence="1" key="1">
    <citation type="submission" date="2021-02" db="EMBL/GenBank/DDBJ databases">
        <authorList>
            <person name="Dougan E. K."/>
            <person name="Rhodes N."/>
            <person name="Thang M."/>
            <person name="Chan C."/>
        </authorList>
    </citation>
    <scope>NUCLEOTIDE SEQUENCE</scope>
</reference>
<protein>
    <submittedName>
        <fullName evidence="1">Uncharacterized protein</fullName>
    </submittedName>
</protein>
<feature type="non-terminal residue" evidence="1">
    <location>
        <position position="1"/>
    </location>
</feature>
<accession>A0A813JQZ7</accession>
<gene>
    <name evidence="1" type="ORF">PGLA2088_LOCUS23021</name>
</gene>
<organism evidence="1 2">
    <name type="scientific">Polarella glacialis</name>
    <name type="common">Dinoflagellate</name>
    <dbReference type="NCBI Taxonomy" id="89957"/>
    <lineage>
        <taxon>Eukaryota</taxon>
        <taxon>Sar</taxon>
        <taxon>Alveolata</taxon>
        <taxon>Dinophyceae</taxon>
        <taxon>Suessiales</taxon>
        <taxon>Suessiaceae</taxon>
        <taxon>Polarella</taxon>
    </lineage>
</organism>
<name>A0A813JQZ7_POLGL</name>
<sequence length="97" mass="11201">FSDRPDLKKVAAGNIFNESATPGSGLGCQSGGPKYRREHLLAQDFKLCKDDSDWSWQLIWMCWCKAKDRRGMLHFMEYGLCRRAREFGLAQGWLSLR</sequence>
<evidence type="ECO:0000313" key="2">
    <source>
        <dbReference type="Proteomes" id="UP000626109"/>
    </source>
</evidence>
<dbReference type="EMBL" id="CAJNNW010026083">
    <property type="protein sequence ID" value="CAE8682582.1"/>
    <property type="molecule type" value="Genomic_DNA"/>
</dbReference>
<comment type="caution">
    <text evidence="1">The sequence shown here is derived from an EMBL/GenBank/DDBJ whole genome shotgun (WGS) entry which is preliminary data.</text>
</comment>
<dbReference type="Proteomes" id="UP000626109">
    <property type="component" value="Unassembled WGS sequence"/>
</dbReference>
<evidence type="ECO:0000313" key="1">
    <source>
        <dbReference type="EMBL" id="CAE8682582.1"/>
    </source>
</evidence>